<name>A0A813G5K5_POLGL</name>
<keyword evidence="4" id="KW-1185">Reference proteome</keyword>
<dbReference type="InterPro" id="IPR050593">
    <property type="entry name" value="LovG"/>
</dbReference>
<evidence type="ECO:0000313" key="4">
    <source>
        <dbReference type="Proteomes" id="UP000654075"/>
    </source>
</evidence>
<evidence type="ECO:0000259" key="2">
    <source>
        <dbReference type="Pfam" id="PF03959"/>
    </source>
</evidence>
<dbReference type="GO" id="GO:0005634">
    <property type="term" value="C:nucleus"/>
    <property type="evidence" value="ECO:0007669"/>
    <property type="project" value="TreeGrafter"/>
</dbReference>
<protein>
    <recommendedName>
        <fullName evidence="2">Serine hydrolase domain-containing protein</fullName>
    </recommendedName>
</protein>
<organism evidence="3 4">
    <name type="scientific">Polarella glacialis</name>
    <name type="common">Dinoflagellate</name>
    <dbReference type="NCBI Taxonomy" id="89957"/>
    <lineage>
        <taxon>Eukaryota</taxon>
        <taxon>Sar</taxon>
        <taxon>Alveolata</taxon>
        <taxon>Dinophyceae</taxon>
        <taxon>Suessiales</taxon>
        <taxon>Suessiaceae</taxon>
        <taxon>Polarella</taxon>
    </lineage>
</organism>
<keyword evidence="1" id="KW-0378">Hydrolase</keyword>
<dbReference type="Proteomes" id="UP000654075">
    <property type="component" value="Unassembled WGS sequence"/>
</dbReference>
<dbReference type="GO" id="GO:0016787">
    <property type="term" value="F:hydrolase activity"/>
    <property type="evidence" value="ECO:0007669"/>
    <property type="project" value="UniProtKB-KW"/>
</dbReference>
<dbReference type="GO" id="GO:0005737">
    <property type="term" value="C:cytoplasm"/>
    <property type="evidence" value="ECO:0007669"/>
    <property type="project" value="TreeGrafter"/>
</dbReference>
<comment type="caution">
    <text evidence="3">The sequence shown here is derived from an EMBL/GenBank/DDBJ whole genome shotgun (WGS) entry which is preliminary data.</text>
</comment>
<reference evidence="3" key="1">
    <citation type="submission" date="2021-02" db="EMBL/GenBank/DDBJ databases">
        <authorList>
            <person name="Dougan E. K."/>
            <person name="Rhodes N."/>
            <person name="Thang M."/>
            <person name="Chan C."/>
        </authorList>
    </citation>
    <scope>NUCLEOTIDE SEQUENCE</scope>
</reference>
<proteinExistence type="predicted"/>
<dbReference type="EMBL" id="CAJNNV010026415">
    <property type="protein sequence ID" value="CAE8618128.1"/>
    <property type="molecule type" value="Genomic_DNA"/>
</dbReference>
<evidence type="ECO:0000256" key="1">
    <source>
        <dbReference type="ARBA" id="ARBA00022801"/>
    </source>
</evidence>
<dbReference type="InterPro" id="IPR005645">
    <property type="entry name" value="FSH-like_dom"/>
</dbReference>
<dbReference type="Pfam" id="PF03959">
    <property type="entry name" value="FSH1"/>
    <property type="match status" value="1"/>
</dbReference>
<evidence type="ECO:0000313" key="3">
    <source>
        <dbReference type="EMBL" id="CAE8618128.1"/>
    </source>
</evidence>
<dbReference type="SUPFAM" id="SSF53474">
    <property type="entry name" value="alpha/beta-Hydrolases"/>
    <property type="match status" value="1"/>
</dbReference>
<dbReference type="PANTHER" id="PTHR48070">
    <property type="entry name" value="ESTERASE OVCA2"/>
    <property type="match status" value="1"/>
</dbReference>
<dbReference type="InterPro" id="IPR029058">
    <property type="entry name" value="AB_hydrolase_fold"/>
</dbReference>
<accession>A0A813G5K5</accession>
<gene>
    <name evidence="3" type="ORF">PGLA1383_LOCUS35778</name>
</gene>
<dbReference type="Gene3D" id="3.40.50.1820">
    <property type="entry name" value="alpha/beta hydrolase"/>
    <property type="match status" value="1"/>
</dbReference>
<feature type="domain" description="Serine hydrolase" evidence="2">
    <location>
        <begin position="14"/>
        <end position="257"/>
    </location>
</feature>
<sequence length="292" mass="32200">MGQALSRLLFPRRLKILVLPGSFSGEELWRFTTEELPELLHQSDPQHGGPARGWSATLGDLVEFKVCLPSAAQEAEPWPQSTPQMATYYRGVSEKVRAYLKELDMDELHLRNWWNGALDALPIEGHSLPPGVSLPDEVVDAALGHVRSFVAQHGPFHGVLGFSQGAALAQLLLAGAARGEVDFDFAMQFRFAVAISGFDLPPFAKYRHLAPPAEALQLPAFAIAGARDYARHSCERMAVNTFGLAGLSEEHQGDHTVGFTPSAGFRAFLQEEWHKVYPADDPSSCCERRRRD</sequence>
<dbReference type="AlphaFoldDB" id="A0A813G5K5"/>
<dbReference type="PANTHER" id="PTHR48070:SF6">
    <property type="entry name" value="ESTERASE OVCA2"/>
    <property type="match status" value="1"/>
</dbReference>